<protein>
    <submittedName>
        <fullName evidence="1">Uncharacterized protein</fullName>
    </submittedName>
</protein>
<sequence length="155" mass="17126">MSNSYLSAARDLVVAGMRESQIDLSPELEFHLASTVACYMRRPVRTDYLTTRMMQIRRDRGREECRRIGDDCLISCAFFVQRLTRQGGSIVHYAGLGQAAYDVAGMTDVAHAFPVMLDVLQGSVSNQKAAAVNEEGDGVISNLLNPARFGKYPDC</sequence>
<proteinExistence type="predicted"/>
<dbReference type="AlphaFoldDB" id="A0A562N7Z0"/>
<comment type="caution">
    <text evidence="1">The sequence shown here is derived from an EMBL/GenBank/DDBJ whole genome shotgun (WGS) entry which is preliminary data.</text>
</comment>
<dbReference type="EMBL" id="VLKU01000016">
    <property type="protein sequence ID" value="TWI28223.1"/>
    <property type="molecule type" value="Genomic_DNA"/>
</dbReference>
<accession>A0A562N7Z0</accession>
<dbReference type="RefSeq" id="WP_145399979.1">
    <property type="nucleotide sequence ID" value="NZ_VLKU01000016.1"/>
</dbReference>
<reference evidence="1 2" key="1">
    <citation type="journal article" date="2015" name="Stand. Genomic Sci.">
        <title>Genomic Encyclopedia of Bacterial and Archaeal Type Strains, Phase III: the genomes of soil and plant-associated and newly described type strains.</title>
        <authorList>
            <person name="Whitman W.B."/>
            <person name="Woyke T."/>
            <person name="Klenk H.P."/>
            <person name="Zhou Y."/>
            <person name="Lilburn T.G."/>
            <person name="Beck B.J."/>
            <person name="De Vos P."/>
            <person name="Vandamme P."/>
            <person name="Eisen J.A."/>
            <person name="Garrity G."/>
            <person name="Hugenholtz P."/>
            <person name="Kyrpides N.C."/>
        </authorList>
    </citation>
    <scope>NUCLEOTIDE SEQUENCE [LARGE SCALE GENOMIC DNA]</scope>
    <source>
        <strain evidence="1 2">CGMCC 1.5364</strain>
    </source>
</reference>
<evidence type="ECO:0000313" key="2">
    <source>
        <dbReference type="Proteomes" id="UP000316225"/>
    </source>
</evidence>
<gene>
    <name evidence="1" type="ORF">IQ24_03840</name>
</gene>
<dbReference type="Proteomes" id="UP000316225">
    <property type="component" value="Unassembled WGS sequence"/>
</dbReference>
<organism evidence="1 2">
    <name type="scientific">Paracoccus sulfuroxidans</name>
    <dbReference type="NCBI Taxonomy" id="384678"/>
    <lineage>
        <taxon>Bacteria</taxon>
        <taxon>Pseudomonadati</taxon>
        <taxon>Pseudomonadota</taxon>
        <taxon>Alphaproteobacteria</taxon>
        <taxon>Rhodobacterales</taxon>
        <taxon>Paracoccaceae</taxon>
        <taxon>Paracoccus</taxon>
    </lineage>
</organism>
<dbReference type="OrthoDB" id="7862017at2"/>
<name>A0A562N7Z0_9RHOB</name>
<evidence type="ECO:0000313" key="1">
    <source>
        <dbReference type="EMBL" id="TWI28223.1"/>
    </source>
</evidence>
<keyword evidence="2" id="KW-1185">Reference proteome</keyword>